<feature type="signal peptide" evidence="9">
    <location>
        <begin position="1"/>
        <end position="19"/>
    </location>
</feature>
<name>A0ABD3X3M8_SINWO</name>
<evidence type="ECO:0000256" key="9">
    <source>
        <dbReference type="SAM" id="SignalP"/>
    </source>
</evidence>
<proteinExistence type="predicted"/>
<evidence type="ECO:0000256" key="6">
    <source>
        <dbReference type="ARBA" id="ARBA00023157"/>
    </source>
</evidence>
<organism evidence="10 11">
    <name type="scientific">Sinanodonta woodiana</name>
    <name type="common">Chinese pond mussel</name>
    <name type="synonym">Anodonta woodiana</name>
    <dbReference type="NCBI Taxonomy" id="1069815"/>
    <lineage>
        <taxon>Eukaryota</taxon>
        <taxon>Metazoa</taxon>
        <taxon>Spiralia</taxon>
        <taxon>Lophotrochozoa</taxon>
        <taxon>Mollusca</taxon>
        <taxon>Bivalvia</taxon>
        <taxon>Autobranchia</taxon>
        <taxon>Heteroconchia</taxon>
        <taxon>Palaeoheterodonta</taxon>
        <taxon>Unionida</taxon>
        <taxon>Unionoidea</taxon>
        <taxon>Unionidae</taxon>
        <taxon>Unioninae</taxon>
        <taxon>Sinanodonta</taxon>
    </lineage>
</organism>
<accession>A0ABD3X3M8</accession>
<dbReference type="PANTHER" id="PTHR13869:SF24">
    <property type="entry name" value="BASEMENT MEMBRANE-SPECIFIC HEPARAN SULFATE PROTEOGLYCAN CORE PROTEIN-LIKE"/>
    <property type="match status" value="1"/>
</dbReference>
<comment type="caution">
    <text evidence="10">The sequence shown here is derived from an EMBL/GenBank/DDBJ whole genome shotgun (WGS) entry which is preliminary data.</text>
</comment>
<evidence type="ECO:0000313" key="10">
    <source>
        <dbReference type="EMBL" id="KAL3879433.1"/>
    </source>
</evidence>
<keyword evidence="6" id="KW-1015">Disulfide bond</keyword>
<dbReference type="InterPro" id="IPR036179">
    <property type="entry name" value="Ig-like_dom_sf"/>
</dbReference>
<evidence type="ECO:0000313" key="11">
    <source>
        <dbReference type="Proteomes" id="UP001634394"/>
    </source>
</evidence>
<evidence type="ECO:0000256" key="1">
    <source>
        <dbReference type="ARBA" id="ARBA00004370"/>
    </source>
</evidence>
<keyword evidence="5 8" id="KW-0472">Membrane</keyword>
<dbReference type="AlphaFoldDB" id="A0ABD3X3M8"/>
<dbReference type="InterPro" id="IPR013783">
    <property type="entry name" value="Ig-like_fold"/>
</dbReference>
<dbReference type="Gene3D" id="2.60.40.10">
    <property type="entry name" value="Immunoglobulins"/>
    <property type="match status" value="1"/>
</dbReference>
<keyword evidence="2 8" id="KW-0812">Transmembrane</keyword>
<reference evidence="10 11" key="1">
    <citation type="submission" date="2024-11" db="EMBL/GenBank/DDBJ databases">
        <title>Chromosome-level genome assembly of the freshwater bivalve Anodonta woodiana.</title>
        <authorList>
            <person name="Chen X."/>
        </authorList>
    </citation>
    <scope>NUCLEOTIDE SEQUENCE [LARGE SCALE GENOMIC DNA]</scope>
    <source>
        <strain evidence="10">MN2024</strain>
        <tissue evidence="10">Gills</tissue>
    </source>
</reference>
<evidence type="ECO:0000256" key="3">
    <source>
        <dbReference type="ARBA" id="ARBA00022729"/>
    </source>
</evidence>
<keyword evidence="11" id="KW-1185">Reference proteome</keyword>
<sequence>MALLKLWIVLVIFRTSTLATVNLVNDIDRDIVDTIVGEQCIIGTWSLNGSSLTITVTKRNSARLTAFIDGSSLKDTTVQFSRFLLKYNHNIMAAYLMISNVSRNDEGLYEIEENFYLKKPTQYENFMEYYMIPSGIWILELNVFDTDDVQHGETGKSIALEFEIVSRISTLFNYITVCATMGDQGCNVSTESHLHGRLSCTRDAMYNIYKITITDVTLRDAGLYKVSTNSNESKRRFLNITEKPTCSVAGDNLTIGWFFNQQGIKRTLLVIHPNREVIMNLRPSNAPEINSKFQHRLSYNGDVSRSFMMLFLLNVKMSDSGLYTIQTQHGNTIPGYKQVNVEDSCTTTSGSPTATRCNAHRNTLLNLNRNVNECFRTSKIFWQTIHHVPVYVIPVTVGIFALINLIVCLLISIRRKKARNIDTERHQVPMACDTNVFSPPIASERPLPIVPNDDVHMDQTITSQHSYLDKKMEQLPVANIMCMDGYEMICISSNDDFQKTLHNNQSNAKSQQNYPTSFRNTSGYLSVEFVMKSPVQHN</sequence>
<dbReference type="SUPFAM" id="SSF48726">
    <property type="entry name" value="Immunoglobulin"/>
    <property type="match status" value="1"/>
</dbReference>
<comment type="subcellular location">
    <subcellularLocation>
        <location evidence="1">Membrane</location>
    </subcellularLocation>
</comment>
<dbReference type="InterPro" id="IPR000920">
    <property type="entry name" value="Myelin_P0-rel"/>
</dbReference>
<gene>
    <name evidence="10" type="ORF">ACJMK2_031731</name>
</gene>
<keyword evidence="4 8" id="KW-1133">Transmembrane helix</keyword>
<evidence type="ECO:0000256" key="2">
    <source>
        <dbReference type="ARBA" id="ARBA00022692"/>
    </source>
</evidence>
<dbReference type="EMBL" id="JBJQND010000004">
    <property type="protein sequence ID" value="KAL3879433.1"/>
    <property type="molecule type" value="Genomic_DNA"/>
</dbReference>
<evidence type="ECO:0000256" key="8">
    <source>
        <dbReference type="SAM" id="Phobius"/>
    </source>
</evidence>
<evidence type="ECO:0000256" key="4">
    <source>
        <dbReference type="ARBA" id="ARBA00022989"/>
    </source>
</evidence>
<feature type="transmembrane region" description="Helical" evidence="8">
    <location>
        <begin position="388"/>
        <end position="411"/>
    </location>
</feature>
<evidence type="ECO:0000256" key="7">
    <source>
        <dbReference type="ARBA" id="ARBA00023319"/>
    </source>
</evidence>
<feature type="chain" id="PRO_5044766831" evidence="9">
    <location>
        <begin position="20"/>
        <end position="538"/>
    </location>
</feature>
<keyword evidence="7" id="KW-0393">Immunoglobulin domain</keyword>
<keyword evidence="3 9" id="KW-0732">Signal</keyword>
<dbReference type="PANTHER" id="PTHR13869">
    <property type="entry name" value="MYELIN P0 RELATED"/>
    <property type="match status" value="1"/>
</dbReference>
<dbReference type="GO" id="GO:0016020">
    <property type="term" value="C:membrane"/>
    <property type="evidence" value="ECO:0007669"/>
    <property type="project" value="UniProtKB-SubCell"/>
</dbReference>
<dbReference type="Proteomes" id="UP001634394">
    <property type="component" value="Unassembled WGS sequence"/>
</dbReference>
<protein>
    <submittedName>
        <fullName evidence="10">Uncharacterized protein</fullName>
    </submittedName>
</protein>
<evidence type="ECO:0000256" key="5">
    <source>
        <dbReference type="ARBA" id="ARBA00023136"/>
    </source>
</evidence>